<dbReference type="SUPFAM" id="SSF53335">
    <property type="entry name" value="S-adenosyl-L-methionine-dependent methyltransferases"/>
    <property type="match status" value="1"/>
</dbReference>
<dbReference type="STRING" id="684065.SAMN05421738_104175"/>
<dbReference type="InterPro" id="IPR029063">
    <property type="entry name" value="SAM-dependent_MTases_sf"/>
</dbReference>
<evidence type="ECO:0000256" key="5">
    <source>
        <dbReference type="ARBA" id="ARBA00022679"/>
    </source>
</evidence>
<dbReference type="FunFam" id="3.40.50.150:FF:000010">
    <property type="entry name" value="Protein-L-isoaspartate O-methyltransferase"/>
    <property type="match status" value="1"/>
</dbReference>
<comment type="subcellular location">
    <subcellularLocation>
        <location evidence="1 7">Cytoplasm</location>
    </subcellularLocation>
</comment>
<evidence type="ECO:0000313" key="8">
    <source>
        <dbReference type="EMBL" id="SFM93736.1"/>
    </source>
</evidence>
<organism evidence="8 9">
    <name type="scientific">Algoriella xinjiangensis</name>
    <dbReference type="NCBI Taxonomy" id="684065"/>
    <lineage>
        <taxon>Bacteria</taxon>
        <taxon>Pseudomonadati</taxon>
        <taxon>Bacteroidota</taxon>
        <taxon>Flavobacteriia</taxon>
        <taxon>Flavobacteriales</taxon>
        <taxon>Weeksellaceae</taxon>
        <taxon>Algoriella</taxon>
    </lineage>
</organism>
<dbReference type="Pfam" id="PF01135">
    <property type="entry name" value="PCMT"/>
    <property type="match status" value="1"/>
</dbReference>
<dbReference type="NCBIfam" id="TIGR00080">
    <property type="entry name" value="pimt"/>
    <property type="match status" value="1"/>
</dbReference>
<keyword evidence="4 7" id="KW-0489">Methyltransferase</keyword>
<feature type="active site" evidence="7">
    <location>
        <position position="65"/>
    </location>
</feature>
<dbReference type="PANTHER" id="PTHR11579:SF0">
    <property type="entry name" value="PROTEIN-L-ISOASPARTATE(D-ASPARTATE) O-METHYLTRANSFERASE"/>
    <property type="match status" value="1"/>
</dbReference>
<accession>A0A1I4UXT8</accession>
<dbReference type="GO" id="GO:0005737">
    <property type="term" value="C:cytoplasm"/>
    <property type="evidence" value="ECO:0007669"/>
    <property type="project" value="UniProtKB-SubCell"/>
</dbReference>
<comment type="similarity">
    <text evidence="2 7">Belongs to the methyltransferase superfamily. L-isoaspartyl/D-aspartyl protein methyltransferase family.</text>
</comment>
<keyword evidence="3 7" id="KW-0963">Cytoplasm</keyword>
<comment type="catalytic activity">
    <reaction evidence="7">
        <text>[protein]-L-isoaspartate + S-adenosyl-L-methionine = [protein]-L-isoaspartate alpha-methyl ester + S-adenosyl-L-homocysteine</text>
        <dbReference type="Rhea" id="RHEA:12705"/>
        <dbReference type="Rhea" id="RHEA-COMP:12143"/>
        <dbReference type="Rhea" id="RHEA-COMP:12144"/>
        <dbReference type="ChEBI" id="CHEBI:57856"/>
        <dbReference type="ChEBI" id="CHEBI:59789"/>
        <dbReference type="ChEBI" id="CHEBI:90596"/>
        <dbReference type="ChEBI" id="CHEBI:90598"/>
        <dbReference type="EC" id="2.1.1.77"/>
    </reaction>
</comment>
<dbReference type="EMBL" id="FOUZ01000004">
    <property type="protein sequence ID" value="SFM93736.1"/>
    <property type="molecule type" value="Genomic_DNA"/>
</dbReference>
<evidence type="ECO:0000256" key="6">
    <source>
        <dbReference type="ARBA" id="ARBA00022691"/>
    </source>
</evidence>
<keyword evidence="9" id="KW-1185">Reference proteome</keyword>
<dbReference type="NCBIfam" id="NF001453">
    <property type="entry name" value="PRK00312.1"/>
    <property type="match status" value="1"/>
</dbReference>
<evidence type="ECO:0000256" key="7">
    <source>
        <dbReference type="HAMAP-Rule" id="MF_00090"/>
    </source>
</evidence>
<sequence length="215" mass="24324">MPVDDFKHQGRRKMLVDLLMTKGIEDKKVLEAINIVPRHLFLDSAFAEFAYRDEAFPIAAGQTISHPYTVAFQTQLLDIHPNEKVLEIGTGSGYQTAVLVAIGAEVFSIERQKELFDFSKIILKKINLEPRYQTYGDGYKGLPSFAPFDKIIVTAGAPEIPKDLLQQLKIGGIMVIPVGEQSQQMIVIIRLDEDQFEKYIFGDFKFVPMLESRSK</sequence>
<dbReference type="EC" id="2.1.1.77" evidence="7"/>
<dbReference type="AlphaFoldDB" id="A0A1I4UXT8"/>
<dbReference type="GO" id="GO:0004719">
    <property type="term" value="F:protein-L-isoaspartate (D-aspartate) O-methyltransferase activity"/>
    <property type="evidence" value="ECO:0007669"/>
    <property type="project" value="UniProtKB-UniRule"/>
</dbReference>
<proteinExistence type="inferred from homology"/>
<keyword evidence="6 7" id="KW-0949">S-adenosyl-L-methionine</keyword>
<dbReference type="PROSITE" id="PS01279">
    <property type="entry name" value="PCMT"/>
    <property type="match status" value="1"/>
</dbReference>
<dbReference type="OrthoDB" id="9810066at2"/>
<evidence type="ECO:0000256" key="3">
    <source>
        <dbReference type="ARBA" id="ARBA00022490"/>
    </source>
</evidence>
<protein>
    <recommendedName>
        <fullName evidence="7">Protein-L-isoaspartate O-methyltransferase</fullName>
        <ecNumber evidence="7">2.1.1.77</ecNumber>
    </recommendedName>
    <alternativeName>
        <fullName evidence="7">L-isoaspartyl protein carboxyl methyltransferase</fullName>
    </alternativeName>
    <alternativeName>
        <fullName evidence="7">Protein L-isoaspartyl methyltransferase</fullName>
    </alternativeName>
    <alternativeName>
        <fullName evidence="7">Protein-beta-aspartate methyltransferase</fullName>
        <shortName evidence="7">PIMT</shortName>
    </alternativeName>
</protein>
<dbReference type="Gene3D" id="3.40.50.150">
    <property type="entry name" value="Vaccinia Virus protein VP39"/>
    <property type="match status" value="1"/>
</dbReference>
<evidence type="ECO:0000313" key="9">
    <source>
        <dbReference type="Proteomes" id="UP000199149"/>
    </source>
</evidence>
<dbReference type="HAMAP" id="MF_00090">
    <property type="entry name" value="PIMT"/>
    <property type="match status" value="1"/>
</dbReference>
<dbReference type="RefSeq" id="WP_092907217.1">
    <property type="nucleotide sequence ID" value="NZ_FOUZ01000004.1"/>
</dbReference>
<evidence type="ECO:0000256" key="2">
    <source>
        <dbReference type="ARBA" id="ARBA00005369"/>
    </source>
</evidence>
<name>A0A1I4UXT8_9FLAO</name>
<evidence type="ECO:0000256" key="4">
    <source>
        <dbReference type="ARBA" id="ARBA00022603"/>
    </source>
</evidence>
<comment type="function">
    <text evidence="7">Catalyzes the methyl esterification of L-isoaspartyl residues in peptides and proteins that result from spontaneous decomposition of normal L-aspartyl and L-asparaginyl residues. It plays a role in the repair and/or degradation of damaged proteins.</text>
</comment>
<evidence type="ECO:0000256" key="1">
    <source>
        <dbReference type="ARBA" id="ARBA00004496"/>
    </source>
</evidence>
<reference evidence="9" key="1">
    <citation type="submission" date="2016-10" db="EMBL/GenBank/DDBJ databases">
        <authorList>
            <person name="Varghese N."/>
            <person name="Submissions S."/>
        </authorList>
    </citation>
    <scope>NUCLEOTIDE SEQUENCE [LARGE SCALE GENOMIC DNA]</scope>
    <source>
        <strain evidence="9">XJ109</strain>
    </source>
</reference>
<keyword evidence="5 7" id="KW-0808">Transferase</keyword>
<dbReference type="GO" id="GO:0032259">
    <property type="term" value="P:methylation"/>
    <property type="evidence" value="ECO:0007669"/>
    <property type="project" value="UniProtKB-KW"/>
</dbReference>
<dbReference type="GO" id="GO:0030091">
    <property type="term" value="P:protein repair"/>
    <property type="evidence" value="ECO:0007669"/>
    <property type="project" value="UniProtKB-UniRule"/>
</dbReference>
<dbReference type="Proteomes" id="UP000199149">
    <property type="component" value="Unassembled WGS sequence"/>
</dbReference>
<dbReference type="PANTHER" id="PTHR11579">
    <property type="entry name" value="PROTEIN-L-ISOASPARTATE O-METHYLTRANSFERASE"/>
    <property type="match status" value="1"/>
</dbReference>
<dbReference type="InterPro" id="IPR000682">
    <property type="entry name" value="PCMT"/>
</dbReference>
<gene>
    <name evidence="7" type="primary">pcm</name>
    <name evidence="8" type="ORF">SAMN05421738_104175</name>
</gene>